<keyword evidence="3" id="KW-1185">Reference proteome</keyword>
<dbReference type="SUPFAM" id="SSF47598">
    <property type="entry name" value="Ribbon-helix-helix"/>
    <property type="match status" value="1"/>
</dbReference>
<accession>A0A418VK35</accession>
<feature type="compositionally biased region" description="Low complexity" evidence="1">
    <location>
        <begin position="1"/>
        <end position="13"/>
    </location>
</feature>
<evidence type="ECO:0000256" key="1">
    <source>
        <dbReference type="SAM" id="MobiDB-lite"/>
    </source>
</evidence>
<name>A0A418VK35_9PROT</name>
<gene>
    <name evidence="2" type="ORF">D3877_29235</name>
</gene>
<feature type="region of interest" description="Disordered" evidence="1">
    <location>
        <begin position="140"/>
        <end position="169"/>
    </location>
</feature>
<organism evidence="2 3">
    <name type="scientific">Azospirillum cavernae</name>
    <dbReference type="NCBI Taxonomy" id="2320860"/>
    <lineage>
        <taxon>Bacteria</taxon>
        <taxon>Pseudomonadati</taxon>
        <taxon>Pseudomonadota</taxon>
        <taxon>Alphaproteobacteria</taxon>
        <taxon>Rhodospirillales</taxon>
        <taxon>Azospirillaceae</taxon>
        <taxon>Azospirillum</taxon>
    </lineage>
</organism>
<sequence>MSSNTHTSGSSTSLGQGFILKPKTAGAGHEGHGEANEAAIARFIDAATAQDIPSTGLPRGGADIEPDAGEGGGRRRETNGHRGRKKSAAEMRETERLTITLPGTWIAEVDRIAERAGRSRNALVSEVLRRALRLGTDPLDEILGGGSREGGLRDLPDHYPMQSQKNTPK</sequence>
<feature type="region of interest" description="Disordered" evidence="1">
    <location>
        <begin position="51"/>
        <end position="93"/>
    </location>
</feature>
<evidence type="ECO:0000313" key="2">
    <source>
        <dbReference type="EMBL" id="RJF76471.1"/>
    </source>
</evidence>
<dbReference type="InterPro" id="IPR010985">
    <property type="entry name" value="Ribbon_hlx_hlx"/>
</dbReference>
<dbReference type="Gene3D" id="1.10.1220.10">
    <property type="entry name" value="Met repressor-like"/>
    <property type="match status" value="1"/>
</dbReference>
<protein>
    <submittedName>
        <fullName evidence="2">CopG family transcriptional regulator</fullName>
    </submittedName>
</protein>
<dbReference type="RefSeq" id="WP_147395362.1">
    <property type="nucleotide sequence ID" value="NZ_QYUL01000008.1"/>
</dbReference>
<proteinExistence type="predicted"/>
<dbReference type="CDD" id="cd22231">
    <property type="entry name" value="RHH_NikR_HicB-like"/>
    <property type="match status" value="1"/>
</dbReference>
<comment type="caution">
    <text evidence="2">The sequence shown here is derived from an EMBL/GenBank/DDBJ whole genome shotgun (WGS) entry which is preliminary data.</text>
</comment>
<evidence type="ECO:0000313" key="3">
    <source>
        <dbReference type="Proteomes" id="UP000283458"/>
    </source>
</evidence>
<reference evidence="2 3" key="1">
    <citation type="submission" date="2018-09" db="EMBL/GenBank/DDBJ databases">
        <authorList>
            <person name="Zhu H."/>
        </authorList>
    </citation>
    <scope>NUCLEOTIDE SEQUENCE [LARGE SCALE GENOMIC DNA]</scope>
    <source>
        <strain evidence="2 3">K2W22B-5</strain>
    </source>
</reference>
<dbReference type="InterPro" id="IPR013321">
    <property type="entry name" value="Arc_rbn_hlx_hlx"/>
</dbReference>
<feature type="region of interest" description="Disordered" evidence="1">
    <location>
        <begin position="1"/>
        <end position="36"/>
    </location>
</feature>
<dbReference type="AlphaFoldDB" id="A0A418VK35"/>
<dbReference type="EMBL" id="QYUL01000008">
    <property type="protein sequence ID" value="RJF76471.1"/>
    <property type="molecule type" value="Genomic_DNA"/>
</dbReference>
<dbReference type="GO" id="GO:0006355">
    <property type="term" value="P:regulation of DNA-templated transcription"/>
    <property type="evidence" value="ECO:0007669"/>
    <property type="project" value="InterPro"/>
</dbReference>
<dbReference type="Proteomes" id="UP000283458">
    <property type="component" value="Unassembled WGS sequence"/>
</dbReference>